<keyword evidence="2" id="KW-1133">Transmembrane helix</keyword>
<sequence>MPSKDTFAEPSSFEAQRKDEEHLPVYQRSEQADSNILPASQAPAEEVRQFIIHVLVSRRQLSLDDARRVAARWNAGSGLELRTYSPSMYLEVFGSEHGWILYKELRPIIDAESQGKTIDHYGPGLVVAVLFVYFVMSLIFINLKKDAFSFGMGLGGILASGLGILMIMKIGSAGENRRNKVIGELRDHAERENRRNG</sequence>
<reference evidence="3 4" key="1">
    <citation type="journal article" date="2018" name="BMC Genomics">
        <title>Genomic evidence for intraspecific hybridization in a clonal and extremely halotolerant yeast.</title>
        <authorList>
            <person name="Gostincar C."/>
            <person name="Stajich J.E."/>
            <person name="Zupancic J."/>
            <person name="Zalar P."/>
            <person name="Gunde-Cimerman N."/>
        </authorList>
    </citation>
    <scope>NUCLEOTIDE SEQUENCE [LARGE SCALE GENOMIC DNA]</scope>
    <source>
        <strain evidence="3 4">EXF-120</strain>
    </source>
</reference>
<dbReference type="EMBL" id="QWIT01000095">
    <property type="protein sequence ID" value="RMZ31572.1"/>
    <property type="molecule type" value="Genomic_DNA"/>
</dbReference>
<keyword evidence="2" id="KW-0472">Membrane</keyword>
<feature type="region of interest" description="Disordered" evidence="1">
    <location>
        <begin position="1"/>
        <end position="30"/>
    </location>
</feature>
<protein>
    <submittedName>
        <fullName evidence="3">Uncharacterized protein</fullName>
    </submittedName>
</protein>
<dbReference type="VEuPathDB" id="FungiDB:BTJ68_08579"/>
<evidence type="ECO:0000313" key="3">
    <source>
        <dbReference type="EMBL" id="RMZ31572.1"/>
    </source>
</evidence>
<dbReference type="AlphaFoldDB" id="A0A3M7J1X4"/>
<proteinExistence type="predicted"/>
<dbReference type="Proteomes" id="UP000281677">
    <property type="component" value="Unassembled WGS sequence"/>
</dbReference>
<dbReference type="OrthoDB" id="4771706at2759"/>
<evidence type="ECO:0000256" key="2">
    <source>
        <dbReference type="SAM" id="Phobius"/>
    </source>
</evidence>
<evidence type="ECO:0000313" key="4">
    <source>
        <dbReference type="Proteomes" id="UP000281677"/>
    </source>
</evidence>
<organism evidence="3 4">
    <name type="scientific">Hortaea werneckii</name>
    <name type="common">Black yeast</name>
    <name type="synonym">Cladosporium werneckii</name>
    <dbReference type="NCBI Taxonomy" id="91943"/>
    <lineage>
        <taxon>Eukaryota</taxon>
        <taxon>Fungi</taxon>
        <taxon>Dikarya</taxon>
        <taxon>Ascomycota</taxon>
        <taxon>Pezizomycotina</taxon>
        <taxon>Dothideomycetes</taxon>
        <taxon>Dothideomycetidae</taxon>
        <taxon>Mycosphaerellales</taxon>
        <taxon>Teratosphaeriaceae</taxon>
        <taxon>Hortaea</taxon>
    </lineage>
</organism>
<keyword evidence="2" id="KW-0812">Transmembrane</keyword>
<feature type="transmembrane region" description="Helical" evidence="2">
    <location>
        <begin position="121"/>
        <end position="141"/>
    </location>
</feature>
<accession>A0A3M7J1X4</accession>
<comment type="caution">
    <text evidence="3">The sequence shown here is derived from an EMBL/GenBank/DDBJ whole genome shotgun (WGS) entry which is preliminary data.</text>
</comment>
<evidence type="ECO:0000256" key="1">
    <source>
        <dbReference type="SAM" id="MobiDB-lite"/>
    </source>
</evidence>
<gene>
    <name evidence="3" type="ORF">D0859_04338</name>
</gene>
<feature type="transmembrane region" description="Helical" evidence="2">
    <location>
        <begin position="147"/>
        <end position="168"/>
    </location>
</feature>
<name>A0A3M7J1X4_HORWE</name>